<dbReference type="EMBL" id="MBFA02000024">
    <property type="protein sequence ID" value="MUP12996.1"/>
    <property type="molecule type" value="Genomic_DNA"/>
</dbReference>
<feature type="domain" description="ABC transmembrane type-1" evidence="8">
    <location>
        <begin position="63"/>
        <end position="276"/>
    </location>
</feature>
<comment type="subcellular location">
    <subcellularLocation>
        <location evidence="1 7">Cell membrane</location>
        <topology evidence="1 7">Multi-pass membrane protein</topology>
    </subcellularLocation>
</comment>
<evidence type="ECO:0000256" key="4">
    <source>
        <dbReference type="ARBA" id="ARBA00022692"/>
    </source>
</evidence>
<evidence type="ECO:0000259" key="8">
    <source>
        <dbReference type="PROSITE" id="PS50928"/>
    </source>
</evidence>
<dbReference type="Proteomes" id="UP000179536">
    <property type="component" value="Unassembled WGS sequence"/>
</dbReference>
<feature type="transmembrane region" description="Helical" evidence="7">
    <location>
        <begin position="149"/>
        <end position="174"/>
    </location>
</feature>
<feature type="transmembrane region" description="Helical" evidence="7">
    <location>
        <begin position="66"/>
        <end position="88"/>
    </location>
</feature>
<evidence type="ECO:0000313" key="11">
    <source>
        <dbReference type="Proteomes" id="UP000179454"/>
    </source>
</evidence>
<evidence type="ECO:0000256" key="7">
    <source>
        <dbReference type="RuleBase" id="RU363032"/>
    </source>
</evidence>
<feature type="transmembrane region" description="Helical" evidence="7">
    <location>
        <begin position="199"/>
        <end position="220"/>
    </location>
</feature>
<keyword evidence="2 7" id="KW-0813">Transport</keyword>
<feature type="transmembrane region" description="Helical" evidence="7">
    <location>
        <begin position="12"/>
        <end position="35"/>
    </location>
</feature>
<dbReference type="InterPro" id="IPR000515">
    <property type="entry name" value="MetI-like"/>
</dbReference>
<protein>
    <submittedName>
        <fullName evidence="10">ABC transporter permease subunit</fullName>
    </submittedName>
</protein>
<comment type="caution">
    <text evidence="10">The sequence shown here is derived from an EMBL/GenBank/DDBJ whole genome shotgun (WGS) entry which is preliminary data.</text>
</comment>
<dbReference type="Gene3D" id="1.10.3720.10">
    <property type="entry name" value="MetI-like"/>
    <property type="match status" value="1"/>
</dbReference>
<dbReference type="EMBL" id="MBFE02000026">
    <property type="protein sequence ID" value="MUO45009.1"/>
    <property type="molecule type" value="Genomic_DNA"/>
</dbReference>
<dbReference type="PANTHER" id="PTHR30193">
    <property type="entry name" value="ABC TRANSPORTER PERMEASE PROTEIN"/>
    <property type="match status" value="1"/>
</dbReference>
<reference evidence="11 12" key="1">
    <citation type="submission" date="2019-11" db="EMBL/GenBank/DDBJ databases">
        <title>Whole-genome sequencing of Allorhizobium vitis.</title>
        <authorList>
            <person name="Gan H.M."/>
            <person name="Savka M.A."/>
        </authorList>
    </citation>
    <scope>NUCLEOTIDE SEQUENCE [LARGE SCALE GENOMIC DNA]</scope>
    <source>
        <strain evidence="10 12">RF2/1</strain>
        <strain evidence="9 11">T1/7</strain>
    </source>
</reference>
<dbReference type="Pfam" id="PF00528">
    <property type="entry name" value="BPD_transp_1"/>
    <property type="match status" value="1"/>
</dbReference>
<evidence type="ECO:0000313" key="12">
    <source>
        <dbReference type="Proteomes" id="UP000179536"/>
    </source>
</evidence>
<dbReference type="InterPro" id="IPR051393">
    <property type="entry name" value="ABC_transporter_permease"/>
</dbReference>
<feature type="transmembrane region" description="Helical" evidence="7">
    <location>
        <begin position="258"/>
        <end position="280"/>
    </location>
</feature>
<keyword evidence="11" id="KW-1185">Reference proteome</keyword>
<evidence type="ECO:0000256" key="2">
    <source>
        <dbReference type="ARBA" id="ARBA00022448"/>
    </source>
</evidence>
<gene>
    <name evidence="10" type="ORF">BBK91_024395</name>
    <name evidence="9" type="ORF">BBL17_024885</name>
</gene>
<keyword evidence="6 7" id="KW-0472">Membrane</keyword>
<keyword evidence="4 7" id="KW-0812">Transmembrane</keyword>
<dbReference type="Proteomes" id="UP000179454">
    <property type="component" value="Unassembled WGS sequence"/>
</dbReference>
<organism evidence="10 12">
    <name type="scientific">Agrobacterium vitis</name>
    <name type="common">Rhizobium vitis</name>
    <dbReference type="NCBI Taxonomy" id="373"/>
    <lineage>
        <taxon>Bacteria</taxon>
        <taxon>Pseudomonadati</taxon>
        <taxon>Pseudomonadota</taxon>
        <taxon>Alphaproteobacteria</taxon>
        <taxon>Hyphomicrobiales</taxon>
        <taxon>Rhizobiaceae</taxon>
        <taxon>Rhizobium/Agrobacterium group</taxon>
        <taxon>Agrobacterium</taxon>
    </lineage>
</organism>
<dbReference type="GO" id="GO:0005886">
    <property type="term" value="C:plasma membrane"/>
    <property type="evidence" value="ECO:0007669"/>
    <property type="project" value="UniProtKB-SubCell"/>
</dbReference>
<keyword evidence="3" id="KW-1003">Cell membrane</keyword>
<evidence type="ECO:0000256" key="1">
    <source>
        <dbReference type="ARBA" id="ARBA00004651"/>
    </source>
</evidence>
<feature type="transmembrane region" description="Helical" evidence="7">
    <location>
        <begin position="100"/>
        <end position="120"/>
    </location>
</feature>
<dbReference type="RefSeq" id="WP_012650595.1">
    <property type="nucleotide sequence ID" value="NZ_JABAEI010000012.1"/>
</dbReference>
<dbReference type="AlphaFoldDB" id="A0ABD6HEY9"/>
<evidence type="ECO:0000256" key="5">
    <source>
        <dbReference type="ARBA" id="ARBA00022989"/>
    </source>
</evidence>
<accession>A0ABD6HEY9</accession>
<dbReference type="InterPro" id="IPR035906">
    <property type="entry name" value="MetI-like_sf"/>
</dbReference>
<comment type="similarity">
    <text evidence="7">Belongs to the binding-protein-dependent transport system permease family.</text>
</comment>
<evidence type="ECO:0000256" key="3">
    <source>
        <dbReference type="ARBA" id="ARBA00022475"/>
    </source>
</evidence>
<name>A0ABD6HEY9_AGRVI</name>
<proteinExistence type="inferred from homology"/>
<dbReference type="PANTHER" id="PTHR30193:SF42">
    <property type="entry name" value="ABC TRANSPORTER PERMEASE PROTEIN"/>
    <property type="match status" value="1"/>
</dbReference>
<evidence type="ECO:0000313" key="10">
    <source>
        <dbReference type="EMBL" id="MUP12996.1"/>
    </source>
</evidence>
<dbReference type="SUPFAM" id="SSF161098">
    <property type="entry name" value="MetI-like"/>
    <property type="match status" value="1"/>
</dbReference>
<sequence>MKKLSAKLAFSPTMLAVLVVYVGCITWTVVISFTASKLLPDYTFVGLQNYHDIFGAGRWITSLTNLALYAVTYIGGCLFIGYFLAICIDQGVKAEGVFRTAFLFPHSVSFIVTGLVWQWLLNPQYGIQDFIHKLGWTSFSFDPLGDRNLAIFAVAFAAIWHGSGFVMALLLAGLRGVDSEIWKASQIDGIPKWRMYKDVVAPMLLPIFVTCFVLLSAGSIKSYDVVVAMTGGGPGIATEVPAKFVLDYMFDRANIGRATAGATVMLLTVGIIAAPWLYYARFKKLQRSGR</sequence>
<dbReference type="CDD" id="cd06261">
    <property type="entry name" value="TM_PBP2"/>
    <property type="match status" value="1"/>
</dbReference>
<dbReference type="PROSITE" id="PS50928">
    <property type="entry name" value="ABC_TM1"/>
    <property type="match status" value="1"/>
</dbReference>
<evidence type="ECO:0000256" key="6">
    <source>
        <dbReference type="ARBA" id="ARBA00023136"/>
    </source>
</evidence>
<evidence type="ECO:0000313" key="9">
    <source>
        <dbReference type="EMBL" id="MUO45009.1"/>
    </source>
</evidence>
<keyword evidence="5 7" id="KW-1133">Transmembrane helix</keyword>